<protein>
    <recommendedName>
        <fullName evidence="3">phospholipase D</fullName>
        <ecNumber evidence="3">3.1.4.4</ecNumber>
    </recommendedName>
</protein>
<accession>K2AX61</accession>
<dbReference type="PANTHER" id="PTHR43856:SF1">
    <property type="entry name" value="MITOCHONDRIAL CARDIOLIPIN HYDROLASE"/>
    <property type="match status" value="1"/>
</dbReference>
<sequence length="347" mass="40875">MQNLRLIFISFLLFLSSCSNEYIAFHSQNNAYLESKISASKQVEVYDISKIWERNVELFSLPDKTWIDKIVNFIDNAKKRIYLEVYILTEKRIIETLVRAKGRWIDVRIILEKNVFWSPKINFQAMQTLLNAWILAIYASENNYVFTHSKFFIIDDFFLVSTGNMSHSTFTVNKEFFVKSSNISDLKNLEKIFEDDFNHKKSIICELNLISSPNCSREMISNLLKSAKSSIYIYAQEISDEEILSVLKEKKAKNLDIKLIIWDKNKIKRNSQISLDLKNMGIEVISPKKPYIHAKTILVDEEYIYIWSVNFTTNSFDNNREVGVIFHNAKTWWEIKKEFLKDFSNLQ</sequence>
<evidence type="ECO:0000256" key="2">
    <source>
        <dbReference type="ARBA" id="ARBA00008664"/>
    </source>
</evidence>
<comment type="similarity">
    <text evidence="2">Belongs to the phospholipase D family.</text>
</comment>
<organism evidence="9">
    <name type="scientific">uncultured bacterium</name>
    <name type="common">gcode 4</name>
    <dbReference type="NCBI Taxonomy" id="1234023"/>
    <lineage>
        <taxon>Bacteria</taxon>
        <taxon>environmental samples</taxon>
    </lineage>
</organism>
<dbReference type="AlphaFoldDB" id="K2AX61"/>
<keyword evidence="5" id="KW-0442">Lipid degradation</keyword>
<dbReference type="EC" id="3.1.4.4" evidence="3"/>
<evidence type="ECO:0000256" key="6">
    <source>
        <dbReference type="ARBA" id="ARBA00023098"/>
    </source>
</evidence>
<feature type="domain" description="PLD phosphodiesterase" evidence="8">
    <location>
        <begin position="288"/>
        <end position="315"/>
    </location>
</feature>
<name>K2AX61_9BACT</name>
<gene>
    <name evidence="9" type="ORF">ACD_49C00051G0010</name>
</gene>
<dbReference type="Gene3D" id="3.30.870.10">
    <property type="entry name" value="Endonuclease Chain A"/>
    <property type="match status" value="2"/>
</dbReference>
<dbReference type="GO" id="GO:0006793">
    <property type="term" value="P:phosphorus metabolic process"/>
    <property type="evidence" value="ECO:0007669"/>
    <property type="project" value="UniProtKB-ARBA"/>
</dbReference>
<dbReference type="GO" id="GO:0016891">
    <property type="term" value="F:RNA endonuclease activity producing 5'-phosphomonoesters, hydrolytic mechanism"/>
    <property type="evidence" value="ECO:0007669"/>
    <property type="project" value="TreeGrafter"/>
</dbReference>
<keyword evidence="7" id="KW-0732">Signal</keyword>
<feature type="domain" description="PLD phosphodiesterase" evidence="8">
    <location>
        <begin position="143"/>
        <end position="169"/>
    </location>
</feature>
<dbReference type="PROSITE" id="PS51257">
    <property type="entry name" value="PROKAR_LIPOPROTEIN"/>
    <property type="match status" value="1"/>
</dbReference>
<reference evidence="9" key="1">
    <citation type="journal article" date="2012" name="Science">
        <title>Fermentation, hydrogen, and sulfur metabolism in multiple uncultivated bacterial phyla.</title>
        <authorList>
            <person name="Wrighton K.C."/>
            <person name="Thomas B.C."/>
            <person name="Sharon I."/>
            <person name="Miller C.S."/>
            <person name="Castelle C.J."/>
            <person name="VerBerkmoes N.C."/>
            <person name="Wilkins M.J."/>
            <person name="Hettich R.L."/>
            <person name="Lipton M.S."/>
            <person name="Williams K.H."/>
            <person name="Long P.E."/>
            <person name="Banfield J.F."/>
        </authorList>
    </citation>
    <scope>NUCLEOTIDE SEQUENCE [LARGE SCALE GENOMIC DNA]</scope>
</reference>
<dbReference type="PROSITE" id="PS50035">
    <property type="entry name" value="PLD"/>
    <property type="match status" value="2"/>
</dbReference>
<dbReference type="GO" id="GO:0016042">
    <property type="term" value="P:lipid catabolic process"/>
    <property type="evidence" value="ECO:0007669"/>
    <property type="project" value="UniProtKB-KW"/>
</dbReference>
<evidence type="ECO:0000256" key="5">
    <source>
        <dbReference type="ARBA" id="ARBA00022963"/>
    </source>
</evidence>
<dbReference type="InterPro" id="IPR051406">
    <property type="entry name" value="PLD_domain"/>
</dbReference>
<dbReference type="Pfam" id="PF13091">
    <property type="entry name" value="PLDc_2"/>
    <property type="match status" value="2"/>
</dbReference>
<dbReference type="SMART" id="SM00155">
    <property type="entry name" value="PLDc"/>
    <property type="match status" value="2"/>
</dbReference>
<proteinExistence type="inferred from homology"/>
<evidence type="ECO:0000256" key="3">
    <source>
        <dbReference type="ARBA" id="ARBA00012027"/>
    </source>
</evidence>
<keyword evidence="6" id="KW-0443">Lipid metabolism</keyword>
<comment type="caution">
    <text evidence="9">The sequence shown here is derived from an EMBL/GenBank/DDBJ whole genome shotgun (WGS) entry which is preliminary data.</text>
</comment>
<feature type="signal peptide" evidence="7">
    <location>
        <begin position="1"/>
        <end position="21"/>
    </location>
</feature>
<comment type="catalytic activity">
    <reaction evidence="1">
        <text>a 1,2-diacyl-sn-glycero-3-phosphocholine + H2O = a 1,2-diacyl-sn-glycero-3-phosphate + choline + H(+)</text>
        <dbReference type="Rhea" id="RHEA:14445"/>
        <dbReference type="ChEBI" id="CHEBI:15354"/>
        <dbReference type="ChEBI" id="CHEBI:15377"/>
        <dbReference type="ChEBI" id="CHEBI:15378"/>
        <dbReference type="ChEBI" id="CHEBI:57643"/>
        <dbReference type="ChEBI" id="CHEBI:58608"/>
        <dbReference type="EC" id="3.1.4.4"/>
    </reaction>
</comment>
<evidence type="ECO:0000256" key="1">
    <source>
        <dbReference type="ARBA" id="ARBA00000798"/>
    </source>
</evidence>
<dbReference type="InterPro" id="IPR025202">
    <property type="entry name" value="PLD-like_dom"/>
</dbReference>
<evidence type="ECO:0000259" key="8">
    <source>
        <dbReference type="PROSITE" id="PS50035"/>
    </source>
</evidence>
<dbReference type="SUPFAM" id="SSF56024">
    <property type="entry name" value="Phospholipase D/nuclease"/>
    <property type="match status" value="2"/>
</dbReference>
<evidence type="ECO:0000256" key="4">
    <source>
        <dbReference type="ARBA" id="ARBA00022801"/>
    </source>
</evidence>
<dbReference type="GO" id="GO:0004630">
    <property type="term" value="F:phospholipase D activity"/>
    <property type="evidence" value="ECO:0007669"/>
    <property type="project" value="UniProtKB-EC"/>
</dbReference>
<keyword evidence="4" id="KW-0378">Hydrolase</keyword>
<feature type="chain" id="PRO_5017400615" description="phospholipase D" evidence="7">
    <location>
        <begin position="22"/>
        <end position="347"/>
    </location>
</feature>
<dbReference type="PANTHER" id="PTHR43856">
    <property type="entry name" value="CARDIOLIPIN HYDROLASE"/>
    <property type="match status" value="1"/>
</dbReference>
<dbReference type="InterPro" id="IPR001736">
    <property type="entry name" value="PLipase_D/transphosphatidylase"/>
</dbReference>
<evidence type="ECO:0000256" key="7">
    <source>
        <dbReference type="SAM" id="SignalP"/>
    </source>
</evidence>
<dbReference type="EMBL" id="AMFJ01021637">
    <property type="protein sequence ID" value="EKD66311.1"/>
    <property type="molecule type" value="Genomic_DNA"/>
</dbReference>
<evidence type="ECO:0000313" key="9">
    <source>
        <dbReference type="EMBL" id="EKD66311.1"/>
    </source>
</evidence>